<dbReference type="AlphaFoldDB" id="A0A7S3VSJ9"/>
<proteinExistence type="predicted"/>
<feature type="compositionally biased region" description="Polar residues" evidence="1">
    <location>
        <begin position="263"/>
        <end position="281"/>
    </location>
</feature>
<feature type="compositionally biased region" description="Low complexity" evidence="1">
    <location>
        <begin position="130"/>
        <end position="146"/>
    </location>
</feature>
<dbReference type="EMBL" id="HBIP01031502">
    <property type="protein sequence ID" value="CAE0504060.1"/>
    <property type="molecule type" value="Transcribed_RNA"/>
</dbReference>
<feature type="region of interest" description="Disordered" evidence="1">
    <location>
        <begin position="263"/>
        <end position="293"/>
    </location>
</feature>
<sequence length="436" mass="47132">MKQQQQVQQPLHIGPPQRQQQFTLPHPFHQPPAQCIQRPPRQEQMQLHWQPSATPLQMQHQQQQQMQQHWQPSATLFPEMHSPLLLGGNSSFSRCLSTHAASSSFQEPPAANLLQHHLAHQHTQQDLHAHAQTYAQQQQQQQPQQPAIACLLRSDSPPFSAPAEPQRRSMAVLAKPFVPPSRAPKRPQAEQQQPISHKQRRSSPCGNTCEVTTPDHHGESNSAGEQAGAQGYGDGEASCKKVMSAAATATAAVVQRLKSSASAISNGTPDSVAGDSSQGDQIGQARHLPAPRQPLLRRRQPLLQRHLLQQQQEGVRSGGGVCGGEDLAGMCAGEGLEGGTKGMPPTNGAGPHEQARLSEQDAERAVGAAACPDRCDKENLGPGARAGLRQQQQQQQSKEGSKEPSDAGLPGCAAGQEEGKTHRSGRRFKVPWMAAK</sequence>
<name>A0A7S3VSJ9_DUNTE</name>
<feature type="region of interest" description="Disordered" evidence="1">
    <location>
        <begin position="178"/>
        <end position="236"/>
    </location>
</feature>
<feature type="compositionally biased region" description="Basic and acidic residues" evidence="1">
    <location>
        <begin position="353"/>
        <end position="364"/>
    </location>
</feature>
<protein>
    <submittedName>
        <fullName evidence="2">Uncharacterized protein</fullName>
    </submittedName>
</protein>
<feature type="region of interest" description="Disordered" evidence="1">
    <location>
        <begin position="335"/>
        <end position="436"/>
    </location>
</feature>
<evidence type="ECO:0000313" key="2">
    <source>
        <dbReference type="EMBL" id="CAE0504060.1"/>
    </source>
</evidence>
<dbReference type="PANTHER" id="PTHR24330">
    <property type="entry name" value="HOMEOBOX PROTEIN BARH-LIKE"/>
    <property type="match status" value="1"/>
</dbReference>
<reference evidence="2" key="1">
    <citation type="submission" date="2021-01" db="EMBL/GenBank/DDBJ databases">
        <authorList>
            <person name="Corre E."/>
            <person name="Pelletier E."/>
            <person name="Niang G."/>
            <person name="Scheremetjew M."/>
            <person name="Finn R."/>
            <person name="Kale V."/>
            <person name="Holt S."/>
            <person name="Cochrane G."/>
            <person name="Meng A."/>
            <person name="Brown T."/>
            <person name="Cohen L."/>
        </authorList>
    </citation>
    <scope>NUCLEOTIDE SEQUENCE</scope>
    <source>
        <strain evidence="2">CCMP1320</strain>
    </source>
</reference>
<feature type="region of interest" description="Disordered" evidence="1">
    <location>
        <begin position="119"/>
        <end position="146"/>
    </location>
</feature>
<dbReference type="InterPro" id="IPR052145">
    <property type="entry name" value="Mediator/Homeobox_domain"/>
</dbReference>
<accession>A0A7S3VSJ9</accession>
<gene>
    <name evidence="2" type="ORF">DTER00134_LOCUS19133</name>
</gene>
<feature type="region of interest" description="Disordered" evidence="1">
    <location>
        <begin position="1"/>
        <end position="50"/>
    </location>
</feature>
<feature type="compositionally biased region" description="Polar residues" evidence="1">
    <location>
        <begin position="189"/>
        <end position="211"/>
    </location>
</feature>
<evidence type="ECO:0000256" key="1">
    <source>
        <dbReference type="SAM" id="MobiDB-lite"/>
    </source>
</evidence>
<organism evidence="2">
    <name type="scientific">Dunaliella tertiolecta</name>
    <name type="common">Green alga</name>
    <dbReference type="NCBI Taxonomy" id="3047"/>
    <lineage>
        <taxon>Eukaryota</taxon>
        <taxon>Viridiplantae</taxon>
        <taxon>Chlorophyta</taxon>
        <taxon>core chlorophytes</taxon>
        <taxon>Chlorophyceae</taxon>
        <taxon>CS clade</taxon>
        <taxon>Chlamydomonadales</taxon>
        <taxon>Dunaliellaceae</taxon>
        <taxon>Dunaliella</taxon>
    </lineage>
</organism>